<dbReference type="Proteomes" id="UP000825729">
    <property type="component" value="Unassembled WGS sequence"/>
</dbReference>
<reference evidence="1 2" key="1">
    <citation type="submission" date="2021-07" db="EMBL/GenBank/DDBJ databases">
        <title>The Aristolochia fimbriata genome: insights into angiosperm evolution, floral development and chemical biosynthesis.</title>
        <authorList>
            <person name="Jiao Y."/>
        </authorList>
    </citation>
    <scope>NUCLEOTIDE SEQUENCE [LARGE SCALE GENOMIC DNA]</scope>
    <source>
        <strain evidence="1">IBCAS-2021</strain>
        <tissue evidence="1">Leaf</tissue>
    </source>
</reference>
<accession>A0AAV7FDN2</accession>
<dbReference type="EMBL" id="JAINDJ010000002">
    <property type="protein sequence ID" value="KAG9458172.1"/>
    <property type="molecule type" value="Genomic_DNA"/>
</dbReference>
<keyword evidence="2" id="KW-1185">Reference proteome</keyword>
<proteinExistence type="predicted"/>
<name>A0AAV7FDN2_ARIFI</name>
<dbReference type="AlphaFoldDB" id="A0AAV7FDN2"/>
<gene>
    <name evidence="1" type="ORF">H6P81_002680</name>
</gene>
<protein>
    <submittedName>
        <fullName evidence="1">Uncharacterized protein</fullName>
    </submittedName>
</protein>
<sequence>MMESKKRQGLDDYKKMKGEKYWIGEVTLEKVIRRGGDDGESKYQWRESDHEKVFNIYLRVKLWIEKSDIENYWDRDQKPSSIAPTFTT</sequence>
<organism evidence="1 2">
    <name type="scientific">Aristolochia fimbriata</name>
    <name type="common">White veined hardy Dutchman's pipe vine</name>
    <dbReference type="NCBI Taxonomy" id="158543"/>
    <lineage>
        <taxon>Eukaryota</taxon>
        <taxon>Viridiplantae</taxon>
        <taxon>Streptophyta</taxon>
        <taxon>Embryophyta</taxon>
        <taxon>Tracheophyta</taxon>
        <taxon>Spermatophyta</taxon>
        <taxon>Magnoliopsida</taxon>
        <taxon>Magnoliidae</taxon>
        <taxon>Piperales</taxon>
        <taxon>Aristolochiaceae</taxon>
        <taxon>Aristolochia</taxon>
    </lineage>
</organism>
<evidence type="ECO:0000313" key="2">
    <source>
        <dbReference type="Proteomes" id="UP000825729"/>
    </source>
</evidence>
<evidence type="ECO:0000313" key="1">
    <source>
        <dbReference type="EMBL" id="KAG9458172.1"/>
    </source>
</evidence>
<comment type="caution">
    <text evidence="1">The sequence shown here is derived from an EMBL/GenBank/DDBJ whole genome shotgun (WGS) entry which is preliminary data.</text>
</comment>